<dbReference type="PATRIC" id="fig|679200.3.peg.1139"/>
<name>G5GHN4_9FIRM</name>
<evidence type="ECO:0000313" key="3">
    <source>
        <dbReference type="Proteomes" id="UP000003011"/>
    </source>
</evidence>
<dbReference type="Proteomes" id="UP000003011">
    <property type="component" value="Unassembled WGS sequence"/>
</dbReference>
<dbReference type="GO" id="GO:0016740">
    <property type="term" value="F:transferase activity"/>
    <property type="evidence" value="ECO:0007669"/>
    <property type="project" value="UniProtKB-KW"/>
</dbReference>
<dbReference type="PANTHER" id="PTHR43861">
    <property type="entry name" value="TRANS-ACONITATE 2-METHYLTRANSFERASE-RELATED"/>
    <property type="match status" value="1"/>
</dbReference>
<accession>G5GHN4</accession>
<dbReference type="RefSeq" id="WP_005540476.1">
    <property type="nucleotide sequence ID" value="NZ_JH378831.1"/>
</dbReference>
<dbReference type="SUPFAM" id="SSF53335">
    <property type="entry name" value="S-adenosyl-L-methionine-dependent methyltransferases"/>
    <property type="match status" value="1"/>
</dbReference>
<dbReference type="HOGENOM" id="CLU_037990_1_2_9"/>
<dbReference type="InterPro" id="IPR029063">
    <property type="entry name" value="SAM-dependent_MTases_sf"/>
</dbReference>
<dbReference type="CDD" id="cd02440">
    <property type="entry name" value="AdoMet_MTases"/>
    <property type="match status" value="1"/>
</dbReference>
<sequence length="204" mass="23990">MMKENYFDKVAKEWNTPKRNSASEEIKEIILNRLEGERDLSKIKVLEIGAGNGILAMLLSKHFYKIDCVDSSVGMREEFLKNKDEFSADNVFIYDESFLDNITEKYDFIYSHRVFHHIADVESELKLLKKLITPKGKFYLMDFCTIPAEFHKDFPDFDGHNGFSEEEIRTYFKNTGWKLTNYEIIRHGKKENIEYDIFLAAGEI</sequence>
<dbReference type="PANTHER" id="PTHR43861:SF3">
    <property type="entry name" value="PUTATIVE (AFU_ORTHOLOGUE AFUA_2G14390)-RELATED"/>
    <property type="match status" value="1"/>
</dbReference>
<evidence type="ECO:0000256" key="1">
    <source>
        <dbReference type="ARBA" id="ARBA00022679"/>
    </source>
</evidence>
<protein>
    <recommendedName>
        <fullName evidence="4">Methyltransferase domain-containing protein</fullName>
    </recommendedName>
</protein>
<comment type="caution">
    <text evidence="2">The sequence shown here is derived from an EMBL/GenBank/DDBJ whole genome shotgun (WGS) entry which is preliminary data.</text>
</comment>
<dbReference type="EMBL" id="ACZL01000017">
    <property type="protein sequence ID" value="EHI55727.1"/>
    <property type="molecule type" value="Genomic_DNA"/>
</dbReference>
<keyword evidence="1" id="KW-0808">Transferase</keyword>
<dbReference type="eggNOG" id="COG0500">
    <property type="taxonomic scope" value="Bacteria"/>
</dbReference>
<reference evidence="2 3" key="1">
    <citation type="submission" date="2011-08" db="EMBL/GenBank/DDBJ databases">
        <title>The Genome Sequence of Johnsonella ignava ATCC 51276.</title>
        <authorList>
            <consortium name="The Broad Institute Genome Sequencing Platform"/>
            <person name="Earl A."/>
            <person name="Ward D."/>
            <person name="Feldgarden M."/>
            <person name="Gevers D."/>
            <person name="Izard J."/>
            <person name="Blanton J.M."/>
            <person name="Baranova O.V."/>
            <person name="Dewhirst F.E."/>
            <person name="Young S.K."/>
            <person name="Zeng Q."/>
            <person name="Gargeya S."/>
            <person name="Fitzgerald M."/>
            <person name="Haas B."/>
            <person name="Abouelleil A."/>
            <person name="Alvarado L."/>
            <person name="Arachchi H.M."/>
            <person name="Berlin A."/>
            <person name="Brown A."/>
            <person name="Chapman S.B."/>
            <person name="Chen Z."/>
            <person name="Dunbar C."/>
            <person name="Freedman E."/>
            <person name="Gearin G."/>
            <person name="Gellesch M."/>
            <person name="Goldberg J."/>
            <person name="Griggs A."/>
            <person name="Gujja S."/>
            <person name="Heiman D."/>
            <person name="Howarth C."/>
            <person name="Larson L."/>
            <person name="Lui A."/>
            <person name="MacDonald P.J.P."/>
            <person name="Montmayeur A."/>
            <person name="Murphy C."/>
            <person name="Neiman D."/>
            <person name="Pearson M."/>
            <person name="Priest M."/>
            <person name="Roberts A."/>
            <person name="Saif S."/>
            <person name="Shea T."/>
            <person name="Shenoy N."/>
            <person name="Sisk P."/>
            <person name="Stolte C."/>
            <person name="Sykes S."/>
            <person name="Wortman J."/>
            <person name="Nusbaum C."/>
            <person name="Birren B."/>
        </authorList>
    </citation>
    <scope>NUCLEOTIDE SEQUENCE [LARGE SCALE GENOMIC DNA]</scope>
    <source>
        <strain evidence="2 3">ATCC 51276</strain>
    </source>
</reference>
<dbReference type="STRING" id="679200.HMPREF9333_01074"/>
<keyword evidence="3" id="KW-1185">Reference proteome</keyword>
<organism evidence="2 3">
    <name type="scientific">Johnsonella ignava ATCC 51276</name>
    <dbReference type="NCBI Taxonomy" id="679200"/>
    <lineage>
        <taxon>Bacteria</taxon>
        <taxon>Bacillati</taxon>
        <taxon>Bacillota</taxon>
        <taxon>Clostridia</taxon>
        <taxon>Lachnospirales</taxon>
        <taxon>Lachnospiraceae</taxon>
        <taxon>Johnsonella</taxon>
    </lineage>
</organism>
<gene>
    <name evidence="2" type="ORF">HMPREF9333_01074</name>
</gene>
<dbReference type="Gene3D" id="3.40.50.150">
    <property type="entry name" value="Vaccinia Virus protein VP39"/>
    <property type="match status" value="1"/>
</dbReference>
<evidence type="ECO:0008006" key="4">
    <source>
        <dbReference type="Google" id="ProtNLM"/>
    </source>
</evidence>
<dbReference type="AlphaFoldDB" id="G5GHN4"/>
<evidence type="ECO:0000313" key="2">
    <source>
        <dbReference type="EMBL" id="EHI55727.1"/>
    </source>
</evidence>
<proteinExistence type="predicted"/>
<dbReference type="Pfam" id="PF13489">
    <property type="entry name" value="Methyltransf_23"/>
    <property type="match status" value="1"/>
</dbReference>